<feature type="non-terminal residue" evidence="1">
    <location>
        <position position="215"/>
    </location>
</feature>
<evidence type="ECO:0000313" key="2">
    <source>
        <dbReference type="Proteomes" id="UP000814128"/>
    </source>
</evidence>
<dbReference type="Proteomes" id="UP000814128">
    <property type="component" value="Unassembled WGS sequence"/>
</dbReference>
<proteinExistence type="predicted"/>
<name>A0ACB8Q4B7_9AGAM</name>
<accession>A0ACB8Q4B7</accession>
<gene>
    <name evidence="1" type="ORF">K488DRAFT_92328</name>
</gene>
<reference evidence="1" key="1">
    <citation type="submission" date="2021-02" db="EMBL/GenBank/DDBJ databases">
        <authorList>
            <consortium name="DOE Joint Genome Institute"/>
            <person name="Ahrendt S."/>
            <person name="Looney B.P."/>
            <person name="Miyauchi S."/>
            <person name="Morin E."/>
            <person name="Drula E."/>
            <person name="Courty P.E."/>
            <person name="Chicoki N."/>
            <person name="Fauchery L."/>
            <person name="Kohler A."/>
            <person name="Kuo A."/>
            <person name="Labutti K."/>
            <person name="Pangilinan J."/>
            <person name="Lipzen A."/>
            <person name="Riley R."/>
            <person name="Andreopoulos W."/>
            <person name="He G."/>
            <person name="Johnson J."/>
            <person name="Barry K.W."/>
            <person name="Grigoriev I.V."/>
            <person name="Nagy L."/>
            <person name="Hibbett D."/>
            <person name="Henrissat B."/>
            <person name="Matheny P.B."/>
            <person name="Labbe J."/>
            <person name="Martin F."/>
        </authorList>
    </citation>
    <scope>NUCLEOTIDE SEQUENCE</scope>
    <source>
        <strain evidence="1">EC-137</strain>
    </source>
</reference>
<sequence length="215" mass="22668">MRFSATAPVLVLALAVCAAAEPILLDVSIGPYLSLVRGTQNASHACLPFSPSIQPTLLDPSSTLPSPPTHPLPSGPPPPQTPPSPSQFTPGGSAPQLGFRRMDLIAQPPARGANRTAFNDGVLDAGLTAFHFSMCVDEARPLNFAHEYQAVWIEPDDGSHVFDLQIGLSRAPLLSSLRHTDVVPNNAGTPCNTTLASPNTLRIRTHNGTPLFSTA</sequence>
<reference evidence="1" key="2">
    <citation type="journal article" date="2022" name="New Phytol.">
        <title>Evolutionary transition to the ectomycorrhizal habit in the genomes of a hyperdiverse lineage of mushroom-forming fungi.</title>
        <authorList>
            <person name="Looney B."/>
            <person name="Miyauchi S."/>
            <person name="Morin E."/>
            <person name="Drula E."/>
            <person name="Courty P.E."/>
            <person name="Kohler A."/>
            <person name="Kuo A."/>
            <person name="LaButti K."/>
            <person name="Pangilinan J."/>
            <person name="Lipzen A."/>
            <person name="Riley R."/>
            <person name="Andreopoulos W."/>
            <person name="He G."/>
            <person name="Johnson J."/>
            <person name="Nolan M."/>
            <person name="Tritt A."/>
            <person name="Barry K.W."/>
            <person name="Grigoriev I.V."/>
            <person name="Nagy L.G."/>
            <person name="Hibbett D."/>
            <person name="Henrissat B."/>
            <person name="Matheny P.B."/>
            <person name="Labbe J."/>
            <person name="Martin F.M."/>
        </authorList>
    </citation>
    <scope>NUCLEOTIDE SEQUENCE</scope>
    <source>
        <strain evidence="1">EC-137</strain>
    </source>
</reference>
<comment type="caution">
    <text evidence="1">The sequence shown here is derived from an EMBL/GenBank/DDBJ whole genome shotgun (WGS) entry which is preliminary data.</text>
</comment>
<dbReference type="EMBL" id="MU274402">
    <property type="protein sequence ID" value="KAI0026555.1"/>
    <property type="molecule type" value="Genomic_DNA"/>
</dbReference>
<protein>
    <submittedName>
        <fullName evidence="1">Uncharacterized protein</fullName>
    </submittedName>
</protein>
<evidence type="ECO:0000313" key="1">
    <source>
        <dbReference type="EMBL" id="KAI0026555.1"/>
    </source>
</evidence>
<keyword evidence="2" id="KW-1185">Reference proteome</keyword>
<organism evidence="1 2">
    <name type="scientific">Vararia minispora EC-137</name>
    <dbReference type="NCBI Taxonomy" id="1314806"/>
    <lineage>
        <taxon>Eukaryota</taxon>
        <taxon>Fungi</taxon>
        <taxon>Dikarya</taxon>
        <taxon>Basidiomycota</taxon>
        <taxon>Agaricomycotina</taxon>
        <taxon>Agaricomycetes</taxon>
        <taxon>Russulales</taxon>
        <taxon>Lachnocladiaceae</taxon>
        <taxon>Vararia</taxon>
    </lineage>
</organism>